<feature type="compositionally biased region" description="Basic and acidic residues" evidence="1">
    <location>
        <begin position="324"/>
        <end position="344"/>
    </location>
</feature>
<reference evidence="3 4" key="1">
    <citation type="journal article" date="2017" name="Int. J. Syst. Evol. Microbiol.">
        <title>Photobacterium alginatilyticum sp. nov., a marine bacterium isolated from bottom seawater.</title>
        <authorList>
            <person name="Wang X."/>
            <person name="Wang Y."/>
            <person name="Yang X."/>
            <person name="Sun H."/>
            <person name="Li B."/>
            <person name="Zhang X.H."/>
        </authorList>
    </citation>
    <scope>NUCLEOTIDE SEQUENCE [LARGE SCALE GENOMIC DNA]</scope>
    <source>
        <strain evidence="3 4">P03D4</strain>
    </source>
</reference>
<keyword evidence="4" id="KW-1185">Reference proteome</keyword>
<proteinExistence type="predicted"/>
<dbReference type="CDD" id="cd16390">
    <property type="entry name" value="ParB_N_Srx_like"/>
    <property type="match status" value="1"/>
</dbReference>
<comment type="caution">
    <text evidence="3">The sequence shown here is derived from an EMBL/GenBank/DDBJ whole genome shotgun (WGS) entry which is preliminary data.</text>
</comment>
<feature type="region of interest" description="Disordered" evidence="1">
    <location>
        <begin position="324"/>
        <end position="358"/>
    </location>
</feature>
<name>A0ABW9YMI8_9GAMM</name>
<evidence type="ECO:0000313" key="4">
    <source>
        <dbReference type="Proteomes" id="UP000738517"/>
    </source>
</evidence>
<dbReference type="SUPFAM" id="SSF110849">
    <property type="entry name" value="ParB/Sulfiredoxin"/>
    <property type="match status" value="1"/>
</dbReference>
<feature type="signal peptide" evidence="2">
    <location>
        <begin position="1"/>
        <end position="25"/>
    </location>
</feature>
<evidence type="ECO:0000313" key="3">
    <source>
        <dbReference type="EMBL" id="NBI54752.1"/>
    </source>
</evidence>
<protein>
    <submittedName>
        <fullName evidence="3">Chromosome partitioning protein ParB</fullName>
    </submittedName>
</protein>
<gene>
    <name evidence="3" type="ORF">EIZ48_19740</name>
</gene>
<evidence type="ECO:0000256" key="1">
    <source>
        <dbReference type="SAM" id="MobiDB-lite"/>
    </source>
</evidence>
<dbReference type="InterPro" id="IPR014956">
    <property type="entry name" value="ParBc_2"/>
</dbReference>
<dbReference type="EMBL" id="RSEJ01000023">
    <property type="protein sequence ID" value="NBI54752.1"/>
    <property type="molecule type" value="Genomic_DNA"/>
</dbReference>
<feature type="chain" id="PRO_5045302534" evidence="2">
    <location>
        <begin position="26"/>
        <end position="358"/>
    </location>
</feature>
<dbReference type="RefSeq" id="WP_160655170.1">
    <property type="nucleotide sequence ID" value="NZ_RSEJ01000023.1"/>
</dbReference>
<accession>A0ABW9YMI8</accession>
<feature type="compositionally biased region" description="Polar residues" evidence="1">
    <location>
        <begin position="345"/>
        <end position="358"/>
    </location>
</feature>
<dbReference type="InterPro" id="IPR036086">
    <property type="entry name" value="ParB/Sulfiredoxin_sf"/>
</dbReference>
<sequence>MLRFRNTVWLAILSLAALYCPYSTAEKVSYDELNNGDIITVTLDQLLPTQAVLSYDREYARLSRYKDNLKHMYNDLCQINGAKGVKKWGDESQPTDPSSYTCSDKTGTHTGALNTVVVGPKKGSLYLTQGHHLFSTFWDMPNGGTSVPVTVKVAHNLFGSGEDFWPEMSNDQEVWLYDSKGEKIKASDLPEYIGQKQLKHDKYLSLVHFLNGISYSPPVKKSKDNKANSDSIIPFLELHWALEVRKHMKVSDYNLNEPDEYAAALAEAATVMVDLPDDAVIGQSTLTAKEMGKFSQVDSKALAALINDKTSSFNHALAYRLAKKEKSTPKRLLEEEAAAKEKSQPSEATNDSEQPQSD</sequence>
<dbReference type="Pfam" id="PF08857">
    <property type="entry name" value="ParBc_2"/>
    <property type="match status" value="1"/>
</dbReference>
<keyword evidence="2" id="KW-0732">Signal</keyword>
<evidence type="ECO:0000256" key="2">
    <source>
        <dbReference type="SAM" id="SignalP"/>
    </source>
</evidence>
<dbReference type="Proteomes" id="UP000738517">
    <property type="component" value="Unassembled WGS sequence"/>
</dbReference>
<dbReference type="Gene3D" id="3.90.1530.10">
    <property type="entry name" value="Conserved hypothetical protein from pyrococcus furiosus pfu- 392566-001, ParB domain"/>
    <property type="match status" value="1"/>
</dbReference>
<organism evidence="3 4">
    <name type="scientific">Photobacterium alginatilyticum</name>
    <dbReference type="NCBI Taxonomy" id="1775171"/>
    <lineage>
        <taxon>Bacteria</taxon>
        <taxon>Pseudomonadati</taxon>
        <taxon>Pseudomonadota</taxon>
        <taxon>Gammaproteobacteria</taxon>
        <taxon>Vibrionales</taxon>
        <taxon>Vibrionaceae</taxon>
        <taxon>Photobacterium</taxon>
    </lineage>
</organism>